<protein>
    <submittedName>
        <fullName evidence="1">DUF2332 domain-containing protein</fullName>
    </submittedName>
</protein>
<evidence type="ECO:0000313" key="2">
    <source>
        <dbReference type="Proteomes" id="UP000253958"/>
    </source>
</evidence>
<sequence length="372" mass="40611">MSLHQKYDRHAEQTLETLSAQFMHFSEKLCRGSSELYEHLAAAASKEEGILKLALNVRGGQPAPNMYFGAVHYLLLSGTDHPLAKFYPSVSPDSYSRDYDEAFAQLQDFSRSYGDQIREIISKRTVQSNEVRRAGLILPALQEVMGRAGRFHLIDVGASAGLVMCVERFRYLYSNGAELGDPASPVVINCQLRGELEPPIGDSIPTPLSRIGLDLFPVDVADPDEAAWVRALIFADHVDRLPLFDAAAAVAKAAVLDLRAGDAGIVLPEVLSGLPDDSSPVCVLFSFVVNQAFADGRDTARAILERASLSRPVFEVTLGDFGKRSTQLLFAEYRDGVRVAEAELAFIDPHGRWMEWTDASGAVGCAAQGRPE</sequence>
<dbReference type="EMBL" id="CP031263">
    <property type="protein sequence ID" value="AXH91503.1"/>
    <property type="molecule type" value="Genomic_DNA"/>
</dbReference>
<accession>A0A3M9JYN5</accession>
<reference evidence="1 2" key="1">
    <citation type="submission" date="2018-07" db="EMBL/GenBank/DDBJ databases">
        <authorList>
            <person name="Ye Y."/>
        </authorList>
    </citation>
    <scope>NUCLEOTIDE SEQUENCE [LARGE SCALE GENOMIC DNA]</scope>
    <source>
        <strain evidence="2">H14(2018)</strain>
    </source>
</reference>
<organism evidence="1 2">
    <name type="scientific">Micromonospora aurantiaca</name>
    <name type="common">nom. illeg.</name>
    <dbReference type="NCBI Taxonomy" id="47850"/>
    <lineage>
        <taxon>Bacteria</taxon>
        <taxon>Bacillati</taxon>
        <taxon>Actinomycetota</taxon>
        <taxon>Actinomycetes</taxon>
        <taxon>Micromonosporales</taxon>
        <taxon>Micromonosporaceae</taxon>
        <taxon>Micromonospora</taxon>
    </lineage>
</organism>
<proteinExistence type="predicted"/>
<dbReference type="InterPro" id="IPR011200">
    <property type="entry name" value="UCP012608"/>
</dbReference>
<dbReference type="Proteomes" id="UP000253958">
    <property type="component" value="Chromosome"/>
</dbReference>
<evidence type="ECO:0000313" key="1">
    <source>
        <dbReference type="EMBL" id="AXH91503.1"/>
    </source>
</evidence>
<reference evidence="1 2" key="2">
    <citation type="submission" date="2018-08" db="EMBL/GenBank/DDBJ databases">
        <title>Streptomyces kandeliansis sp. nov., an endophytic bacterium isolated from mangrove plant.</title>
        <authorList>
            <person name="Wang R."/>
        </authorList>
    </citation>
    <scope>NUCLEOTIDE SEQUENCE [LARGE SCALE GENOMIC DNA]</scope>
    <source>
        <strain evidence="2">H14(2018)</strain>
    </source>
</reference>
<dbReference type="Pfam" id="PF10094">
    <property type="entry name" value="DUF2332"/>
    <property type="match status" value="1"/>
</dbReference>
<dbReference type="RefSeq" id="WP_013285025.1">
    <property type="nucleotide sequence ID" value="NZ_CBDRJL010000069.1"/>
</dbReference>
<dbReference type="AlphaFoldDB" id="A0A3M9JYN5"/>
<gene>
    <name evidence="1" type="ORF">DVH21_17105</name>
</gene>
<name>A0A3M9JYN5_9ACTN</name>